<organism evidence="3 4">
    <name type="scientific">Niastella soli</name>
    <dbReference type="NCBI Taxonomy" id="2821487"/>
    <lineage>
        <taxon>Bacteria</taxon>
        <taxon>Pseudomonadati</taxon>
        <taxon>Bacteroidota</taxon>
        <taxon>Chitinophagia</taxon>
        <taxon>Chitinophagales</taxon>
        <taxon>Chitinophagaceae</taxon>
        <taxon>Niastella</taxon>
    </lineage>
</organism>
<accession>A0ABS3Z3F4</accession>
<dbReference type="RefSeq" id="WP_209143270.1">
    <property type="nucleotide sequence ID" value="NZ_JAGHKO010000014.1"/>
</dbReference>
<evidence type="ECO:0000256" key="1">
    <source>
        <dbReference type="PROSITE-ProRule" id="PRU00169"/>
    </source>
</evidence>
<evidence type="ECO:0000313" key="4">
    <source>
        <dbReference type="Proteomes" id="UP000677244"/>
    </source>
</evidence>
<sequence length="144" mass="16201">MENTSLKILVADDDADDRAILEDAMMELNASQVLCFAQNGEEVLRLLGTDFNADQKPALIILDLNMPKLNGTETLRRIKEDERFNTVPVIIYSTSLNPLEKDKCMLLGAHSYITKPVTLQESMDTAKAFLSFCEETSLPVNYRQ</sequence>
<dbReference type="SUPFAM" id="SSF52172">
    <property type="entry name" value="CheY-like"/>
    <property type="match status" value="1"/>
</dbReference>
<name>A0ABS3Z3F4_9BACT</name>
<dbReference type="Pfam" id="PF00072">
    <property type="entry name" value="Response_reg"/>
    <property type="match status" value="1"/>
</dbReference>
<gene>
    <name evidence="3" type="ORF">J7I42_30050</name>
</gene>
<proteinExistence type="predicted"/>
<dbReference type="SMART" id="SM00448">
    <property type="entry name" value="REC"/>
    <property type="match status" value="1"/>
</dbReference>
<dbReference type="EMBL" id="JAGHKO010000014">
    <property type="protein sequence ID" value="MBO9204568.1"/>
    <property type="molecule type" value="Genomic_DNA"/>
</dbReference>
<dbReference type="Proteomes" id="UP000677244">
    <property type="component" value="Unassembled WGS sequence"/>
</dbReference>
<feature type="modified residue" description="4-aspartylphosphate" evidence="1">
    <location>
        <position position="63"/>
    </location>
</feature>
<comment type="caution">
    <text evidence="3">The sequence shown here is derived from an EMBL/GenBank/DDBJ whole genome shotgun (WGS) entry which is preliminary data.</text>
</comment>
<dbReference type="Gene3D" id="3.40.50.2300">
    <property type="match status" value="1"/>
</dbReference>
<keyword evidence="1" id="KW-0597">Phosphoprotein</keyword>
<dbReference type="InterPro" id="IPR011006">
    <property type="entry name" value="CheY-like_superfamily"/>
</dbReference>
<evidence type="ECO:0000259" key="2">
    <source>
        <dbReference type="PROSITE" id="PS50110"/>
    </source>
</evidence>
<dbReference type="PROSITE" id="PS50110">
    <property type="entry name" value="RESPONSE_REGULATORY"/>
    <property type="match status" value="1"/>
</dbReference>
<feature type="domain" description="Response regulatory" evidence="2">
    <location>
        <begin position="7"/>
        <end position="130"/>
    </location>
</feature>
<reference evidence="3 4" key="1">
    <citation type="submission" date="2021-03" db="EMBL/GenBank/DDBJ databases">
        <title>Assistant Professor.</title>
        <authorList>
            <person name="Huq M.A."/>
        </authorList>
    </citation>
    <scope>NUCLEOTIDE SEQUENCE [LARGE SCALE GENOMIC DNA]</scope>
    <source>
        <strain evidence="3 4">MAH-29</strain>
    </source>
</reference>
<dbReference type="PANTHER" id="PTHR44520">
    <property type="entry name" value="RESPONSE REGULATOR RCP1-RELATED"/>
    <property type="match status" value="1"/>
</dbReference>
<keyword evidence="4" id="KW-1185">Reference proteome</keyword>
<evidence type="ECO:0000313" key="3">
    <source>
        <dbReference type="EMBL" id="MBO9204568.1"/>
    </source>
</evidence>
<dbReference type="InterPro" id="IPR052893">
    <property type="entry name" value="TCS_response_regulator"/>
</dbReference>
<dbReference type="InterPro" id="IPR001789">
    <property type="entry name" value="Sig_transdc_resp-reg_receiver"/>
</dbReference>
<protein>
    <submittedName>
        <fullName evidence="3">Response regulator</fullName>
    </submittedName>
</protein>